<organism evidence="2 3">
    <name type="scientific">Entomortierella chlamydospora</name>
    <dbReference type="NCBI Taxonomy" id="101097"/>
    <lineage>
        <taxon>Eukaryota</taxon>
        <taxon>Fungi</taxon>
        <taxon>Fungi incertae sedis</taxon>
        <taxon>Mucoromycota</taxon>
        <taxon>Mortierellomycotina</taxon>
        <taxon>Mortierellomycetes</taxon>
        <taxon>Mortierellales</taxon>
        <taxon>Mortierellaceae</taxon>
        <taxon>Entomortierella</taxon>
    </lineage>
</organism>
<reference evidence="2" key="1">
    <citation type="journal article" date="2020" name="Fungal Divers.">
        <title>Resolving the Mortierellaceae phylogeny through synthesis of multi-gene phylogenetics and phylogenomics.</title>
        <authorList>
            <person name="Vandepol N."/>
            <person name="Liber J."/>
            <person name="Desiro A."/>
            <person name="Na H."/>
            <person name="Kennedy M."/>
            <person name="Barry K."/>
            <person name="Grigoriev I.V."/>
            <person name="Miller A.N."/>
            <person name="O'Donnell K."/>
            <person name="Stajich J.E."/>
            <person name="Bonito G."/>
        </authorList>
    </citation>
    <scope>NUCLEOTIDE SEQUENCE</scope>
    <source>
        <strain evidence="2">NRRL 2769</strain>
    </source>
</reference>
<evidence type="ECO:0000256" key="1">
    <source>
        <dbReference type="SAM" id="MobiDB-lite"/>
    </source>
</evidence>
<feature type="region of interest" description="Disordered" evidence="1">
    <location>
        <begin position="137"/>
        <end position="184"/>
    </location>
</feature>
<sequence length="521" mass="57903">MQNALWRRSSQSSLAKDVALVHPETLNWQKECDVLWLYGPLYEVDFRKQQRLRRKHERKGSHQGEWYNQPDRLKSEPHQRVASAQIQPYNESSIGSTAAATEPTVAQVSELEPETTPETAISEISQETVHAPSLPMSLQETTSSDPVSVPEPTQQSDSAPESLDAHPPTVPDTASAPVPSDERSNAVLRPAKSALKQQGTRDQVFEELRAFTHSPQYAALTRSLADETRSTAVSCTSGTCSEPVTPGSNSSSPAFLLPIFPAPTKYHFRTYDRRRASFPKSSSHPSPLNVNVNLNMSVNMQLDNASSECSPTSVVSSKQLRFSLEVQELIFLPTSPPFRISRARPTRAYSDPAIQTATCSSFIAPSYALPSSFYQQQPNGSSISTAAAHASLSENTTTFIKVQAQDARASAKSSSNGLYLQHEDDESRPECDFNNDYHDEYSFDDYDESEYTDEEEDEFNGVGRSHRHRLSTKNAIVARRADIDERHHAHPSMLWKVYTAVTGVKELIAWYGSMVYHSSSL</sequence>
<feature type="region of interest" description="Disordered" evidence="1">
    <location>
        <begin position="412"/>
        <end position="434"/>
    </location>
</feature>
<evidence type="ECO:0000313" key="2">
    <source>
        <dbReference type="EMBL" id="KAG0009627.1"/>
    </source>
</evidence>
<comment type="caution">
    <text evidence="2">The sequence shown here is derived from an EMBL/GenBank/DDBJ whole genome shotgun (WGS) entry which is preliminary data.</text>
</comment>
<evidence type="ECO:0008006" key="4">
    <source>
        <dbReference type="Google" id="ProtNLM"/>
    </source>
</evidence>
<gene>
    <name evidence="2" type="ORF">BGZ80_002217</name>
</gene>
<dbReference type="EMBL" id="JAAAID010001540">
    <property type="protein sequence ID" value="KAG0009627.1"/>
    <property type="molecule type" value="Genomic_DNA"/>
</dbReference>
<evidence type="ECO:0000313" key="3">
    <source>
        <dbReference type="Proteomes" id="UP000703661"/>
    </source>
</evidence>
<accession>A0A9P6MPR5</accession>
<name>A0A9P6MPR5_9FUNG</name>
<dbReference type="AlphaFoldDB" id="A0A9P6MPR5"/>
<dbReference type="Proteomes" id="UP000703661">
    <property type="component" value="Unassembled WGS sequence"/>
</dbReference>
<feature type="region of interest" description="Disordered" evidence="1">
    <location>
        <begin position="54"/>
        <end position="120"/>
    </location>
</feature>
<feature type="compositionally biased region" description="Polar residues" evidence="1">
    <location>
        <begin position="137"/>
        <end position="159"/>
    </location>
</feature>
<keyword evidence="3" id="KW-1185">Reference proteome</keyword>
<feature type="compositionally biased region" description="Polar residues" evidence="1">
    <location>
        <begin position="82"/>
        <end position="107"/>
    </location>
</feature>
<protein>
    <recommendedName>
        <fullName evidence="4">Nitrogen regulatory protein areA GATA-like domain-containing protein</fullName>
    </recommendedName>
</protein>
<proteinExistence type="predicted"/>